<name>A0A927CEV8_9BACL</name>
<organism evidence="1 2">
    <name type="scientific">Paenibacillus oceani</name>
    <dbReference type="NCBI Taxonomy" id="2772510"/>
    <lineage>
        <taxon>Bacteria</taxon>
        <taxon>Bacillati</taxon>
        <taxon>Bacillota</taxon>
        <taxon>Bacilli</taxon>
        <taxon>Bacillales</taxon>
        <taxon>Paenibacillaceae</taxon>
        <taxon>Paenibacillus</taxon>
    </lineage>
</organism>
<dbReference type="Pfam" id="PF13618">
    <property type="entry name" value="Gluconate_2-dh3"/>
    <property type="match status" value="1"/>
</dbReference>
<dbReference type="AlphaFoldDB" id="A0A927CEV8"/>
<dbReference type="RefSeq" id="WP_190930304.1">
    <property type="nucleotide sequence ID" value="NZ_JACXJA010000031.1"/>
</dbReference>
<sequence length="195" mass="22139">MKKTKYPNYDVLGEQAAWDDTTRSIVLSRTEADFTYEYLTLVEAEMLRALCSMLAGDTRADVIQFVLQHIDQTVNGPTPESERGTTVPRAAELIRTGLKLIDQWCLTTFSRPLIDLTESEQYSIVSDLSEDKLPLADPAFPQKALFRRLLSWTVESYYSHPTVWSEIGYGGPAYPRGYVRTQIGQLDPWEAKPEP</sequence>
<accession>A0A927CEV8</accession>
<dbReference type="EMBL" id="JACXJA010000031">
    <property type="protein sequence ID" value="MBD2864686.1"/>
    <property type="molecule type" value="Genomic_DNA"/>
</dbReference>
<comment type="caution">
    <text evidence="1">The sequence shown here is derived from an EMBL/GenBank/DDBJ whole genome shotgun (WGS) entry which is preliminary data.</text>
</comment>
<evidence type="ECO:0000313" key="1">
    <source>
        <dbReference type="EMBL" id="MBD2864686.1"/>
    </source>
</evidence>
<proteinExistence type="predicted"/>
<gene>
    <name evidence="1" type="ORF">IDH45_22110</name>
</gene>
<reference evidence="1" key="1">
    <citation type="submission" date="2020-09" db="EMBL/GenBank/DDBJ databases">
        <title>A novel bacterium of genus Paenibacillus, isolated from South China Sea.</title>
        <authorList>
            <person name="Huang H."/>
            <person name="Mo K."/>
            <person name="Hu Y."/>
        </authorList>
    </citation>
    <scope>NUCLEOTIDE SEQUENCE</scope>
    <source>
        <strain evidence="1">IB182363</strain>
    </source>
</reference>
<dbReference type="Proteomes" id="UP000639396">
    <property type="component" value="Unassembled WGS sequence"/>
</dbReference>
<evidence type="ECO:0000313" key="2">
    <source>
        <dbReference type="Proteomes" id="UP000639396"/>
    </source>
</evidence>
<protein>
    <submittedName>
        <fullName evidence="1">Gluconate 2-dehydrogenase subunit 3 family protein</fullName>
    </submittedName>
</protein>
<keyword evidence="2" id="KW-1185">Reference proteome</keyword>
<dbReference type="InterPro" id="IPR027056">
    <property type="entry name" value="Gluconate_2DH_su3"/>
</dbReference>